<evidence type="ECO:0000256" key="2">
    <source>
        <dbReference type="ARBA" id="ARBA00007370"/>
    </source>
</evidence>
<dbReference type="InterPro" id="IPR014721">
    <property type="entry name" value="Ribsml_uS5_D2-typ_fold_subgr"/>
</dbReference>
<organism evidence="16 17">
    <name type="scientific">Candidatus Segetimicrobium genomatis</name>
    <dbReference type="NCBI Taxonomy" id="2569760"/>
    <lineage>
        <taxon>Bacteria</taxon>
        <taxon>Bacillati</taxon>
        <taxon>Candidatus Sysuimicrobiota</taxon>
        <taxon>Candidatus Sysuimicrobiia</taxon>
        <taxon>Candidatus Sysuimicrobiales</taxon>
        <taxon>Candidatus Segetimicrobiaceae</taxon>
        <taxon>Candidatus Segetimicrobium</taxon>
    </lineage>
</organism>
<comment type="function">
    <text evidence="12">Catalyzes the ATP-dependent phosphorylation of L-homoserine to L-homoserine phosphate.</text>
</comment>
<dbReference type="PIRSF" id="PIRSF000676">
    <property type="entry name" value="Homoser_kin"/>
    <property type="match status" value="1"/>
</dbReference>
<dbReference type="EC" id="2.7.1.39" evidence="3 13"/>
<feature type="non-terminal residue" evidence="16">
    <location>
        <position position="1"/>
    </location>
</feature>
<proteinExistence type="inferred from homology"/>
<evidence type="ECO:0000256" key="10">
    <source>
        <dbReference type="ARBA" id="ARBA00022840"/>
    </source>
</evidence>
<keyword evidence="6 16" id="KW-0808">Transferase</keyword>
<dbReference type="InterPro" id="IPR000870">
    <property type="entry name" value="Homoserine_kinase"/>
</dbReference>
<dbReference type="PANTHER" id="PTHR20861:SF1">
    <property type="entry name" value="HOMOSERINE KINASE"/>
    <property type="match status" value="1"/>
</dbReference>
<evidence type="ECO:0000256" key="7">
    <source>
        <dbReference type="ARBA" id="ARBA00022697"/>
    </source>
</evidence>
<dbReference type="PANTHER" id="PTHR20861">
    <property type="entry name" value="HOMOSERINE/4-DIPHOSPHOCYTIDYL-2-C-METHYL-D-ERYTHRITOL KINASE"/>
    <property type="match status" value="1"/>
</dbReference>
<dbReference type="GO" id="GO:0004413">
    <property type="term" value="F:homoserine kinase activity"/>
    <property type="evidence" value="ECO:0007669"/>
    <property type="project" value="UniProtKB-UniRule"/>
</dbReference>
<dbReference type="GO" id="GO:0005524">
    <property type="term" value="F:ATP binding"/>
    <property type="evidence" value="ECO:0007669"/>
    <property type="project" value="UniProtKB-KW"/>
</dbReference>
<dbReference type="InterPro" id="IPR036554">
    <property type="entry name" value="GHMP_kinase_C_sf"/>
</dbReference>
<dbReference type="NCBIfam" id="NF002288">
    <property type="entry name" value="PRK01212.1-4"/>
    <property type="match status" value="1"/>
</dbReference>
<evidence type="ECO:0000256" key="13">
    <source>
        <dbReference type="NCBIfam" id="TIGR00191"/>
    </source>
</evidence>
<feature type="domain" description="GHMP kinase C-terminal" evidence="15">
    <location>
        <begin position="201"/>
        <end position="275"/>
    </location>
</feature>
<evidence type="ECO:0000256" key="12">
    <source>
        <dbReference type="ARBA" id="ARBA00049954"/>
    </source>
</evidence>
<evidence type="ECO:0000259" key="14">
    <source>
        <dbReference type="Pfam" id="PF00288"/>
    </source>
</evidence>
<comment type="caution">
    <text evidence="16">The sequence shown here is derived from an EMBL/GenBank/DDBJ whole genome shotgun (WGS) entry which is preliminary data.</text>
</comment>
<dbReference type="Proteomes" id="UP000315217">
    <property type="component" value="Unassembled WGS sequence"/>
</dbReference>
<gene>
    <name evidence="16" type="ORF">E6G98_03055</name>
</gene>
<evidence type="ECO:0000256" key="8">
    <source>
        <dbReference type="ARBA" id="ARBA00022741"/>
    </source>
</evidence>
<dbReference type="InterPro" id="IPR013750">
    <property type="entry name" value="GHMP_kinase_C_dom"/>
</dbReference>
<evidence type="ECO:0000256" key="3">
    <source>
        <dbReference type="ARBA" id="ARBA00012078"/>
    </source>
</evidence>
<evidence type="ECO:0000313" key="17">
    <source>
        <dbReference type="Proteomes" id="UP000315217"/>
    </source>
</evidence>
<dbReference type="EMBL" id="VBAI01000028">
    <property type="protein sequence ID" value="TMJ12324.1"/>
    <property type="molecule type" value="Genomic_DNA"/>
</dbReference>
<reference evidence="16 17" key="1">
    <citation type="journal article" date="2019" name="Nat. Microbiol.">
        <title>Mediterranean grassland soil C-N compound turnover is dependent on rainfall and depth, and is mediated by genomically divergent microorganisms.</title>
        <authorList>
            <person name="Diamond S."/>
            <person name="Andeer P.F."/>
            <person name="Li Z."/>
            <person name="Crits-Christoph A."/>
            <person name="Burstein D."/>
            <person name="Anantharaman K."/>
            <person name="Lane K.R."/>
            <person name="Thomas B.C."/>
            <person name="Pan C."/>
            <person name="Northen T.R."/>
            <person name="Banfield J.F."/>
        </authorList>
    </citation>
    <scope>NUCLEOTIDE SEQUENCE [LARGE SCALE GENOMIC DNA]</scope>
    <source>
        <strain evidence="16">NP_1</strain>
    </source>
</reference>
<dbReference type="GO" id="GO:0009088">
    <property type="term" value="P:threonine biosynthetic process"/>
    <property type="evidence" value="ECO:0007669"/>
    <property type="project" value="UniProtKB-UniRule"/>
</dbReference>
<dbReference type="Gene3D" id="3.30.230.10">
    <property type="match status" value="1"/>
</dbReference>
<dbReference type="Pfam" id="PF00288">
    <property type="entry name" value="GHMP_kinases_N"/>
    <property type="match status" value="1"/>
</dbReference>
<dbReference type="InterPro" id="IPR020568">
    <property type="entry name" value="Ribosomal_Su5_D2-typ_SF"/>
</dbReference>
<comment type="pathway">
    <text evidence="1">Amino-acid biosynthesis; L-threonine biosynthesis; L-threonine from L-aspartate: step 4/5.</text>
</comment>
<accession>A0A537LWE1</accession>
<keyword evidence="8" id="KW-0547">Nucleotide-binding</keyword>
<dbReference type="UniPathway" id="UPA00050">
    <property type="reaction ID" value="UER00064"/>
</dbReference>
<dbReference type="SUPFAM" id="SSF54211">
    <property type="entry name" value="Ribosomal protein S5 domain 2-like"/>
    <property type="match status" value="1"/>
</dbReference>
<protein>
    <recommendedName>
        <fullName evidence="4 13">Homoserine kinase</fullName>
        <ecNumber evidence="3 13">2.7.1.39</ecNumber>
    </recommendedName>
</protein>
<dbReference type="Pfam" id="PF08544">
    <property type="entry name" value="GHMP_kinases_C"/>
    <property type="match status" value="1"/>
</dbReference>
<name>A0A537LWE1_9BACT</name>
<keyword evidence="7" id="KW-0791">Threonine biosynthesis</keyword>
<feature type="domain" description="GHMP kinase N-terminal" evidence="14">
    <location>
        <begin position="58"/>
        <end position="139"/>
    </location>
</feature>
<keyword evidence="9 16" id="KW-0418">Kinase</keyword>
<dbReference type="AlphaFoldDB" id="A0A537LWE1"/>
<dbReference type="NCBIfam" id="TIGR00191">
    <property type="entry name" value="thrB"/>
    <property type="match status" value="1"/>
</dbReference>
<dbReference type="PRINTS" id="PR00958">
    <property type="entry name" value="HOMSERKINASE"/>
</dbReference>
<evidence type="ECO:0000259" key="15">
    <source>
        <dbReference type="Pfam" id="PF08544"/>
    </source>
</evidence>
<sequence length="308" mass="32043">YCMVSVRVPATIANWGPAFDALGVAVTVYNTVQAQVSASPAVVVKGHGEGTLPEDVTNLVYRAAAAVAQRAGQRTSFSVRCHNAIPLGRGLGSSAAAIVGGAVAANEALDRPLGRDDLLDLVWRLEGHPDNVAPALLGGAVLTVVTEGGLRWSRLVPSWDVDLVVAVPEFTVATERARAALPASVPFADAVANVSRAAWLVAAMLTGRVDLLGTAMEDRLHQPYRRRLVPGMEEAFTAAHRAGAYAAALCGSGPSILAVTPAARADEVGRGLVDAFRGAGHQATYRRVNVDEQGATVTATQNEEVSRG</sequence>
<evidence type="ECO:0000256" key="4">
    <source>
        <dbReference type="ARBA" id="ARBA00017858"/>
    </source>
</evidence>
<comment type="catalytic activity">
    <reaction evidence="11">
        <text>L-homoserine + ATP = O-phospho-L-homoserine + ADP + H(+)</text>
        <dbReference type="Rhea" id="RHEA:13985"/>
        <dbReference type="ChEBI" id="CHEBI:15378"/>
        <dbReference type="ChEBI" id="CHEBI:30616"/>
        <dbReference type="ChEBI" id="CHEBI:57476"/>
        <dbReference type="ChEBI" id="CHEBI:57590"/>
        <dbReference type="ChEBI" id="CHEBI:456216"/>
        <dbReference type="EC" id="2.7.1.39"/>
    </reaction>
</comment>
<evidence type="ECO:0000256" key="9">
    <source>
        <dbReference type="ARBA" id="ARBA00022777"/>
    </source>
</evidence>
<comment type="similarity">
    <text evidence="2">Belongs to the GHMP kinase family. Homoserine kinase subfamily.</text>
</comment>
<dbReference type="InterPro" id="IPR006204">
    <property type="entry name" value="GHMP_kinase_N_dom"/>
</dbReference>
<dbReference type="Gene3D" id="3.30.70.890">
    <property type="entry name" value="GHMP kinase, C-terminal domain"/>
    <property type="match status" value="1"/>
</dbReference>
<evidence type="ECO:0000313" key="16">
    <source>
        <dbReference type="EMBL" id="TMJ12324.1"/>
    </source>
</evidence>
<keyword evidence="5" id="KW-0028">Amino-acid biosynthesis</keyword>
<dbReference type="InterPro" id="IPR006203">
    <property type="entry name" value="GHMP_knse_ATP-bd_CS"/>
</dbReference>
<evidence type="ECO:0000256" key="11">
    <source>
        <dbReference type="ARBA" id="ARBA00049375"/>
    </source>
</evidence>
<evidence type="ECO:0000256" key="1">
    <source>
        <dbReference type="ARBA" id="ARBA00005015"/>
    </source>
</evidence>
<keyword evidence="10" id="KW-0067">ATP-binding</keyword>
<evidence type="ECO:0000256" key="5">
    <source>
        <dbReference type="ARBA" id="ARBA00022605"/>
    </source>
</evidence>
<dbReference type="PROSITE" id="PS00627">
    <property type="entry name" value="GHMP_KINASES_ATP"/>
    <property type="match status" value="1"/>
</dbReference>
<dbReference type="HAMAP" id="MF_00384">
    <property type="entry name" value="Homoser_kinase"/>
    <property type="match status" value="1"/>
</dbReference>
<dbReference type="SUPFAM" id="SSF55060">
    <property type="entry name" value="GHMP Kinase, C-terminal domain"/>
    <property type="match status" value="1"/>
</dbReference>
<evidence type="ECO:0000256" key="6">
    <source>
        <dbReference type="ARBA" id="ARBA00022679"/>
    </source>
</evidence>